<organism evidence="1 2">
    <name type="scientific">Cereibacter sphaeroides</name>
    <name type="common">Rhodobacter sphaeroides</name>
    <dbReference type="NCBI Taxonomy" id="1063"/>
    <lineage>
        <taxon>Bacteria</taxon>
        <taxon>Pseudomonadati</taxon>
        <taxon>Pseudomonadota</taxon>
        <taxon>Alphaproteobacteria</taxon>
        <taxon>Rhodobacterales</taxon>
        <taxon>Paracoccaceae</taxon>
        <taxon>Cereibacter</taxon>
    </lineage>
</organism>
<dbReference type="SUPFAM" id="SSF50475">
    <property type="entry name" value="FMN-binding split barrel"/>
    <property type="match status" value="1"/>
</dbReference>
<dbReference type="Proteomes" id="UP000248975">
    <property type="component" value="Unassembled WGS sequence"/>
</dbReference>
<dbReference type="InterPro" id="IPR012349">
    <property type="entry name" value="Split_barrel_FMN-bd"/>
</dbReference>
<dbReference type="PIRSF" id="PIRSF004633">
    <property type="entry name" value="UCP_PLP_oxd"/>
    <property type="match status" value="1"/>
</dbReference>
<comment type="caution">
    <text evidence="1">The sequence shown here is derived from an EMBL/GenBank/DDBJ whole genome shotgun (WGS) entry which is preliminary data.</text>
</comment>
<dbReference type="EMBL" id="QFQS01000001">
    <property type="protein sequence ID" value="PZR00582.1"/>
    <property type="molecule type" value="Genomic_DNA"/>
</dbReference>
<dbReference type="InterPro" id="IPR014419">
    <property type="entry name" value="HutZ"/>
</dbReference>
<accession>A0A2W5SC23</accession>
<sequence length="173" mass="18403">MAENPSPIAPADNDARAMAQNLLQSARHAALAYTDPKTGTPGISRIAIGLDPKGFPITLISQLSAHHAALSQNALAAVMVGEPGAKGDPLTHPRLMIHVKALFLDRADPNAEAIRALWLRDHPKSKLYIDFADFGFVRLSPLSAFLNGGFGRAVTLAPADLLPQAELSQRTVT</sequence>
<dbReference type="AlphaFoldDB" id="A0A2W5SC23"/>
<name>A0A2W5SC23_CERSP</name>
<evidence type="ECO:0000313" key="2">
    <source>
        <dbReference type="Proteomes" id="UP000248975"/>
    </source>
</evidence>
<proteinExistence type="predicted"/>
<gene>
    <name evidence="1" type="ORF">DI533_08535</name>
</gene>
<dbReference type="Gene3D" id="2.30.110.10">
    <property type="entry name" value="Electron Transport, Fmn-binding Protein, Chain A"/>
    <property type="match status" value="1"/>
</dbReference>
<reference evidence="1 2" key="1">
    <citation type="submission" date="2017-08" db="EMBL/GenBank/DDBJ databases">
        <title>Infants hospitalized years apart are colonized by the same room-sourced microbial strains.</title>
        <authorList>
            <person name="Brooks B."/>
            <person name="Olm M.R."/>
            <person name="Firek B.A."/>
            <person name="Baker R."/>
            <person name="Thomas B.C."/>
            <person name="Morowitz M.J."/>
            <person name="Banfield J.F."/>
        </authorList>
    </citation>
    <scope>NUCLEOTIDE SEQUENCE [LARGE SCALE GENOMIC DNA]</scope>
    <source>
        <strain evidence="1">S2_003_000_R2_11</strain>
    </source>
</reference>
<protein>
    <submittedName>
        <fullName evidence="1">Pyridoxamine 5-phosphate oxidase</fullName>
    </submittedName>
</protein>
<evidence type="ECO:0000313" key="1">
    <source>
        <dbReference type="EMBL" id="PZR00582.1"/>
    </source>
</evidence>